<dbReference type="GO" id="GO:0016020">
    <property type="term" value="C:membrane"/>
    <property type="evidence" value="ECO:0007669"/>
    <property type="project" value="InterPro"/>
</dbReference>
<gene>
    <name evidence="6" type="ORF">DNTS_001285</name>
</gene>
<feature type="domain" description="IRG-type G" evidence="5">
    <location>
        <begin position="85"/>
        <end position="448"/>
    </location>
</feature>
<evidence type="ECO:0000256" key="4">
    <source>
        <dbReference type="ARBA" id="ARBA00023134"/>
    </source>
</evidence>
<sequence>MFNMRFCVRNEKGKIKNKKTQKRRQTALTSEPLQTWLCVCLRRGLADRAKIQDDHFNKIEKVFSSENLEEIPGLLTSLLEVFGRFKIDVAITGESGAGKSSLINVFLEMKPDDAGAAATGSVETTMEPTVYQNPNLPHIRLWDLPGMGTPSFGSKSYVRAVNFNLYDMFMIVISEREKKVDTKVFLVSTHSHTHSYELQKLIRTFKEEAFLLRAKEFSAFLDALFYKGWFKPKSFEHIQQTQKLAAEDIKALQCMYEKTGFGAVKVSAVLEALSHFQLDLAILGETGSGTSTLVYSLLGLEIEDCGGASVSVSSPLLSDRYPDVRFWDISGVEVFMENLMYDSKQALDCFDFFIIIVSDWEEARHMKLARAVEGLRKHYLLVQTKADHYLQRQRALCCEESEILDGLRAQNTQELARERLSQQQIFLINSRDRSALDFVALESTLSGDLNTIRESAFAHHIKRALKERNMVLAENRFSV</sequence>
<keyword evidence="4" id="KW-0342">GTP-binding</keyword>
<dbReference type="PROSITE" id="PS51716">
    <property type="entry name" value="G_IRG"/>
    <property type="match status" value="1"/>
</dbReference>
<reference evidence="6 7" key="1">
    <citation type="journal article" date="2019" name="Sci. Data">
        <title>Hybrid genome assembly and annotation of Danionella translucida.</title>
        <authorList>
            <person name="Kadobianskyi M."/>
            <person name="Schulze L."/>
            <person name="Schuelke M."/>
            <person name="Judkewitz B."/>
        </authorList>
    </citation>
    <scope>NUCLEOTIDE SEQUENCE [LARGE SCALE GENOMIC DNA]</scope>
    <source>
        <strain evidence="6 7">Bolton</strain>
    </source>
</reference>
<evidence type="ECO:0000259" key="5">
    <source>
        <dbReference type="PROSITE" id="PS51716"/>
    </source>
</evidence>
<dbReference type="AlphaFoldDB" id="A0A553Q3L4"/>
<accession>A0A553Q3L4</accession>
<evidence type="ECO:0000256" key="2">
    <source>
        <dbReference type="ARBA" id="ARBA00022741"/>
    </source>
</evidence>
<keyword evidence="7" id="KW-1185">Reference proteome</keyword>
<dbReference type="OrthoDB" id="422720at2759"/>
<name>A0A553Q3L4_9TELE</name>
<dbReference type="InterPro" id="IPR027417">
    <property type="entry name" value="P-loop_NTPase"/>
</dbReference>
<evidence type="ECO:0000256" key="3">
    <source>
        <dbReference type="ARBA" id="ARBA00022801"/>
    </source>
</evidence>
<comment type="similarity">
    <text evidence="1">Belongs to the TRAFAC class dynamin-like GTPase superfamily. IRG family.</text>
</comment>
<dbReference type="InterPro" id="IPR051515">
    <property type="entry name" value="IRG"/>
</dbReference>
<organism evidence="6 7">
    <name type="scientific">Danionella cerebrum</name>
    <dbReference type="NCBI Taxonomy" id="2873325"/>
    <lineage>
        <taxon>Eukaryota</taxon>
        <taxon>Metazoa</taxon>
        <taxon>Chordata</taxon>
        <taxon>Craniata</taxon>
        <taxon>Vertebrata</taxon>
        <taxon>Euteleostomi</taxon>
        <taxon>Actinopterygii</taxon>
        <taxon>Neopterygii</taxon>
        <taxon>Teleostei</taxon>
        <taxon>Ostariophysi</taxon>
        <taxon>Cypriniformes</taxon>
        <taxon>Danionidae</taxon>
        <taxon>Danioninae</taxon>
        <taxon>Danionella</taxon>
    </lineage>
</organism>
<dbReference type="CDD" id="cd00882">
    <property type="entry name" value="Ras_like_GTPase"/>
    <property type="match status" value="1"/>
</dbReference>
<dbReference type="InterPro" id="IPR007743">
    <property type="entry name" value="Immunity-related_GTPase-like"/>
</dbReference>
<evidence type="ECO:0000256" key="1">
    <source>
        <dbReference type="ARBA" id="ARBA00005429"/>
    </source>
</evidence>
<dbReference type="InterPro" id="IPR030385">
    <property type="entry name" value="G_IRG_dom"/>
</dbReference>
<dbReference type="PANTHER" id="PTHR32341:SF10">
    <property type="entry name" value="INTERFERON-INDUCIBLE GTPASE 5"/>
    <property type="match status" value="1"/>
</dbReference>
<dbReference type="Proteomes" id="UP000316079">
    <property type="component" value="Unassembled WGS sequence"/>
</dbReference>
<dbReference type="PANTHER" id="PTHR32341">
    <property type="entry name" value="INTERFERON-INDUCIBLE GTPASE"/>
    <property type="match status" value="1"/>
</dbReference>
<evidence type="ECO:0000313" key="7">
    <source>
        <dbReference type="Proteomes" id="UP000316079"/>
    </source>
</evidence>
<dbReference type="Pfam" id="PF05049">
    <property type="entry name" value="IIGP"/>
    <property type="match status" value="2"/>
</dbReference>
<dbReference type="GO" id="GO:0005525">
    <property type="term" value="F:GTP binding"/>
    <property type="evidence" value="ECO:0007669"/>
    <property type="project" value="UniProtKB-KW"/>
</dbReference>
<keyword evidence="3" id="KW-0378">Hydrolase</keyword>
<dbReference type="STRING" id="623744.A0A553Q3L4"/>
<evidence type="ECO:0000313" key="6">
    <source>
        <dbReference type="EMBL" id="TRY84524.1"/>
    </source>
</evidence>
<dbReference type="Gene3D" id="3.40.50.300">
    <property type="entry name" value="P-loop containing nucleotide triphosphate hydrolases"/>
    <property type="match status" value="2"/>
</dbReference>
<dbReference type="SUPFAM" id="SSF52540">
    <property type="entry name" value="P-loop containing nucleoside triphosphate hydrolases"/>
    <property type="match status" value="2"/>
</dbReference>
<protein>
    <recommendedName>
        <fullName evidence="5">IRG-type G domain-containing protein</fullName>
    </recommendedName>
</protein>
<keyword evidence="2" id="KW-0547">Nucleotide-binding</keyword>
<proteinExistence type="inferred from homology"/>
<dbReference type="EMBL" id="SRMA01026399">
    <property type="protein sequence ID" value="TRY84524.1"/>
    <property type="molecule type" value="Genomic_DNA"/>
</dbReference>
<dbReference type="GO" id="GO:0016787">
    <property type="term" value="F:hydrolase activity"/>
    <property type="evidence" value="ECO:0007669"/>
    <property type="project" value="UniProtKB-KW"/>
</dbReference>
<comment type="caution">
    <text evidence="6">The sequence shown here is derived from an EMBL/GenBank/DDBJ whole genome shotgun (WGS) entry which is preliminary data.</text>
</comment>